<evidence type="ECO:0000313" key="2">
    <source>
        <dbReference type="Proteomes" id="UP000070617"/>
    </source>
</evidence>
<keyword evidence="2" id="KW-1185">Reference proteome</keyword>
<dbReference type="Proteomes" id="UP000070617">
    <property type="component" value="Unassembled WGS sequence"/>
</dbReference>
<dbReference type="STRING" id="134605.HMPREF3206_00565"/>
<proteinExistence type="predicted"/>
<dbReference type="RefSeq" id="WP_167387266.1">
    <property type="nucleotide sequence ID" value="NZ_KQ956519.1"/>
</dbReference>
<gene>
    <name evidence="1" type="ORF">HMPREF3206_00565</name>
</gene>
<dbReference type="EMBL" id="LRPX01000023">
    <property type="protein sequence ID" value="KXA15759.1"/>
    <property type="molecule type" value="Genomic_DNA"/>
</dbReference>
<name>A0A133NHJ0_9FUSO</name>
<dbReference type="AlphaFoldDB" id="A0A133NHJ0"/>
<reference evidence="2" key="1">
    <citation type="submission" date="2016-01" db="EMBL/GenBank/DDBJ databases">
        <authorList>
            <person name="Mitreva M."/>
            <person name="Pepin K.H."/>
            <person name="Mihindukulasuriya K.A."/>
            <person name="Fulton R."/>
            <person name="Fronick C."/>
            <person name="O'Laughlin M."/>
            <person name="Miner T."/>
            <person name="Herter B."/>
            <person name="Rosa B.A."/>
            <person name="Cordes M."/>
            <person name="Tomlinson C."/>
            <person name="Wollam A."/>
            <person name="Palsikar V.B."/>
            <person name="Mardis E.R."/>
            <person name="Wilson R.K."/>
        </authorList>
    </citation>
    <scope>NUCLEOTIDE SEQUENCE [LARGE SCALE GENOMIC DNA]</scope>
    <source>
        <strain evidence="2">CMW8396</strain>
    </source>
</reference>
<comment type="caution">
    <text evidence="1">The sequence shown here is derived from an EMBL/GenBank/DDBJ whole genome shotgun (WGS) entry which is preliminary data.</text>
</comment>
<organism evidence="1 2">
    <name type="scientific">Fusobacterium equinum</name>
    <dbReference type="NCBI Taxonomy" id="134605"/>
    <lineage>
        <taxon>Bacteria</taxon>
        <taxon>Fusobacteriati</taxon>
        <taxon>Fusobacteriota</taxon>
        <taxon>Fusobacteriia</taxon>
        <taxon>Fusobacteriales</taxon>
        <taxon>Fusobacteriaceae</taxon>
        <taxon>Fusobacterium</taxon>
    </lineage>
</organism>
<dbReference type="PATRIC" id="fig|134605.3.peg.568"/>
<evidence type="ECO:0000313" key="1">
    <source>
        <dbReference type="EMBL" id="KXA15759.1"/>
    </source>
</evidence>
<sequence length="58" mass="6835">MSPRTGRPKLENARNKSLNIRLRQEELDLIQKCAELLKKSRTDTIMEGIRKLKNELEK</sequence>
<protein>
    <submittedName>
        <fullName evidence="1">Toxin-antitoxin system, antitoxin component, ribbon-helix-helix domain protein</fullName>
    </submittedName>
</protein>
<accession>A0A133NHJ0</accession>